<proteinExistence type="predicted"/>
<organism evidence="1 2">
    <name type="scientific">Mytilus edulis</name>
    <name type="common">Blue mussel</name>
    <dbReference type="NCBI Taxonomy" id="6550"/>
    <lineage>
        <taxon>Eukaryota</taxon>
        <taxon>Metazoa</taxon>
        <taxon>Spiralia</taxon>
        <taxon>Lophotrochozoa</taxon>
        <taxon>Mollusca</taxon>
        <taxon>Bivalvia</taxon>
        <taxon>Autobranchia</taxon>
        <taxon>Pteriomorphia</taxon>
        <taxon>Mytilida</taxon>
        <taxon>Mytiloidea</taxon>
        <taxon>Mytilidae</taxon>
        <taxon>Mytilinae</taxon>
        <taxon>Mytilus</taxon>
    </lineage>
</organism>
<sequence length="178" mass="20270">MGIRGFADIKKDIMTEINGALDNKKGISLSKRLTLSKHCLFNTDEENKEFTEAMEKVNGIVQLITNLSANVDNNVVPLQGQPWIELSRLLKTKERLFNITTSIQKEILDKENELDKDRMLFTNYLKINLDDISRTVPPGVMSMNKIAEIHLVEAPLGFETSLRECGQLYEALRAKKDF</sequence>
<gene>
    <name evidence="1" type="ORF">MEDL_43120</name>
</gene>
<comment type="caution">
    <text evidence="1">The sequence shown here is derived from an EMBL/GenBank/DDBJ whole genome shotgun (WGS) entry which is preliminary data.</text>
</comment>
<reference evidence="1" key="1">
    <citation type="submission" date="2021-03" db="EMBL/GenBank/DDBJ databases">
        <authorList>
            <person name="Bekaert M."/>
        </authorList>
    </citation>
    <scope>NUCLEOTIDE SEQUENCE</scope>
</reference>
<name>A0A8S3TK88_MYTED</name>
<accession>A0A8S3TK88</accession>
<evidence type="ECO:0000313" key="1">
    <source>
        <dbReference type="EMBL" id="CAG2230255.1"/>
    </source>
</evidence>
<protein>
    <submittedName>
        <fullName evidence="1">Uncharacterized protein</fullName>
    </submittedName>
</protein>
<keyword evidence="2" id="KW-1185">Reference proteome</keyword>
<dbReference type="AlphaFoldDB" id="A0A8S3TK88"/>
<dbReference type="EMBL" id="CAJPWZ010002056">
    <property type="protein sequence ID" value="CAG2230255.1"/>
    <property type="molecule type" value="Genomic_DNA"/>
</dbReference>
<evidence type="ECO:0000313" key="2">
    <source>
        <dbReference type="Proteomes" id="UP000683360"/>
    </source>
</evidence>
<dbReference type="Proteomes" id="UP000683360">
    <property type="component" value="Unassembled WGS sequence"/>
</dbReference>